<evidence type="ECO:0000256" key="3">
    <source>
        <dbReference type="ARBA" id="ARBA00022692"/>
    </source>
</evidence>
<dbReference type="InterPro" id="IPR036259">
    <property type="entry name" value="MFS_trans_sf"/>
</dbReference>
<evidence type="ECO:0000256" key="8">
    <source>
        <dbReference type="RuleBase" id="RU003346"/>
    </source>
</evidence>
<dbReference type="AlphaFoldDB" id="A0AAN7VBG0"/>
<feature type="transmembrane region" description="Helical" evidence="9">
    <location>
        <begin position="291"/>
        <end position="308"/>
    </location>
</feature>
<accession>A0AAN7VBG0</accession>
<dbReference type="PROSITE" id="PS00216">
    <property type="entry name" value="SUGAR_TRANSPORT_1"/>
    <property type="match status" value="1"/>
</dbReference>
<feature type="transmembrane region" description="Helical" evidence="9">
    <location>
        <begin position="166"/>
        <end position="186"/>
    </location>
</feature>
<feature type="domain" description="Major facilitator superfamily (MFS) profile" evidence="10">
    <location>
        <begin position="10"/>
        <end position="444"/>
    </location>
</feature>
<dbReference type="CDD" id="cd17358">
    <property type="entry name" value="MFS_GLUT6_8_Class3_like"/>
    <property type="match status" value="1"/>
</dbReference>
<dbReference type="InterPro" id="IPR003663">
    <property type="entry name" value="Sugar/inositol_transpt"/>
</dbReference>
<evidence type="ECO:0000256" key="2">
    <source>
        <dbReference type="ARBA" id="ARBA00022475"/>
    </source>
</evidence>
<dbReference type="GO" id="GO:0051119">
    <property type="term" value="F:sugar transmembrane transporter activity"/>
    <property type="evidence" value="ECO:0007669"/>
    <property type="project" value="InterPro"/>
</dbReference>
<feature type="transmembrane region" description="Helical" evidence="9">
    <location>
        <begin position="249"/>
        <end position="271"/>
    </location>
</feature>
<comment type="subcellular location">
    <subcellularLocation>
        <location evidence="1">Cell membrane</location>
        <topology evidence="1">Multi-pass membrane protein</topology>
    </subcellularLocation>
</comment>
<feature type="transmembrane region" description="Helical" evidence="9">
    <location>
        <begin position="54"/>
        <end position="76"/>
    </location>
</feature>
<sequence>MKPKRSKKFPQYLAGITVCLGAMGAGTVLGWTGNISQELQNGDLNDIVIDEVDMGWVGSISNLGGMLVCFPIGLICDSIGRKNATLLLTAPFLLGWLLILFAQNLAMVLIGRFIIGMAGGAFCVAAPLYTSEIAEKEIRGALGSFFQLFITLGIMLSYTLGYAVSVKIYTIVVTIVPLIFCTTFAFQPETPIYKLKRKDEKGAKYSLRRLRGKNYDVSHEIQQINAFLYELENSNITIWDSMKKRSTKIAAIVSFSLMFFQQACGVNAVIFYTSDIFQDSGSSLHPKEATMIIGAIQIVSSLTSSVVVDKLGRRILLLISAFFMAVGLIILGVFFSLKYRSLVDEKMLETLGFLPIVGLCLFMVVYCLGFGPIPWMVAAELFPPEIKSVASAAAGTFNWLMAFFITKFYGDMSASLGGDVTFYIFAGICLIGTVFVFFVVPETKGKSLDQIQRELNKQPLDDGVNNYGFKNSTLNIL</sequence>
<keyword evidence="5 9" id="KW-0472">Membrane</keyword>
<dbReference type="Pfam" id="PF00083">
    <property type="entry name" value="Sugar_tr"/>
    <property type="match status" value="1"/>
</dbReference>
<feature type="transmembrane region" description="Helical" evidence="9">
    <location>
        <begin position="356"/>
        <end position="377"/>
    </location>
</feature>
<dbReference type="InterPro" id="IPR005828">
    <property type="entry name" value="MFS_sugar_transport-like"/>
</dbReference>
<dbReference type="EMBL" id="JAVRBK010000006">
    <property type="protein sequence ID" value="KAK5641986.1"/>
    <property type="molecule type" value="Genomic_DNA"/>
</dbReference>
<dbReference type="PANTHER" id="PTHR48021:SF1">
    <property type="entry name" value="GH07001P-RELATED"/>
    <property type="match status" value="1"/>
</dbReference>
<keyword evidence="4 9" id="KW-1133">Transmembrane helix</keyword>
<keyword evidence="12" id="KW-1185">Reference proteome</keyword>
<dbReference type="InterPro" id="IPR020846">
    <property type="entry name" value="MFS_dom"/>
</dbReference>
<organism evidence="11 12">
    <name type="scientific">Pyrocoelia pectoralis</name>
    <dbReference type="NCBI Taxonomy" id="417401"/>
    <lineage>
        <taxon>Eukaryota</taxon>
        <taxon>Metazoa</taxon>
        <taxon>Ecdysozoa</taxon>
        <taxon>Arthropoda</taxon>
        <taxon>Hexapoda</taxon>
        <taxon>Insecta</taxon>
        <taxon>Pterygota</taxon>
        <taxon>Neoptera</taxon>
        <taxon>Endopterygota</taxon>
        <taxon>Coleoptera</taxon>
        <taxon>Polyphaga</taxon>
        <taxon>Elateriformia</taxon>
        <taxon>Elateroidea</taxon>
        <taxon>Lampyridae</taxon>
        <taxon>Lampyrinae</taxon>
        <taxon>Pyrocoelia</taxon>
    </lineage>
</organism>
<dbReference type="InterPro" id="IPR005829">
    <property type="entry name" value="Sugar_transporter_CS"/>
</dbReference>
<evidence type="ECO:0000256" key="1">
    <source>
        <dbReference type="ARBA" id="ARBA00004651"/>
    </source>
</evidence>
<dbReference type="InterPro" id="IPR050549">
    <property type="entry name" value="MFS_Trehalose_Transporter"/>
</dbReference>
<protein>
    <recommendedName>
        <fullName evidence="10">Major facilitator superfamily (MFS) profile domain-containing protein</fullName>
    </recommendedName>
</protein>
<reference evidence="11 12" key="1">
    <citation type="journal article" date="2024" name="Insects">
        <title>An Improved Chromosome-Level Genome Assembly of the Firefly Pyrocoelia pectoralis.</title>
        <authorList>
            <person name="Fu X."/>
            <person name="Meyer-Rochow V.B."/>
            <person name="Ballantyne L."/>
            <person name="Zhu X."/>
        </authorList>
    </citation>
    <scope>NUCLEOTIDE SEQUENCE [LARGE SCALE GENOMIC DNA]</scope>
    <source>
        <strain evidence="11">XCY_ONT2</strain>
    </source>
</reference>
<evidence type="ECO:0000256" key="5">
    <source>
        <dbReference type="ARBA" id="ARBA00023136"/>
    </source>
</evidence>
<comment type="similarity">
    <text evidence="7">Belongs to the major facilitator superfamily. Sugar transporter (TC 2.A.1.1) family. Trehalose transporter subfamily.</text>
</comment>
<dbReference type="PROSITE" id="PS50850">
    <property type="entry name" value="MFS"/>
    <property type="match status" value="1"/>
</dbReference>
<gene>
    <name evidence="11" type="ORF">RI129_008153</name>
</gene>
<feature type="transmembrane region" description="Helical" evidence="9">
    <location>
        <begin position="109"/>
        <end position="129"/>
    </location>
</feature>
<evidence type="ECO:0000256" key="6">
    <source>
        <dbReference type="ARBA" id="ARBA00023180"/>
    </source>
</evidence>
<name>A0AAN7VBG0_9COLE</name>
<feature type="transmembrane region" description="Helical" evidence="9">
    <location>
        <begin position="315"/>
        <end position="336"/>
    </location>
</feature>
<dbReference type="GO" id="GO:0005886">
    <property type="term" value="C:plasma membrane"/>
    <property type="evidence" value="ECO:0007669"/>
    <property type="project" value="UniProtKB-SubCell"/>
</dbReference>
<keyword evidence="2" id="KW-1003">Cell membrane</keyword>
<evidence type="ECO:0000256" key="4">
    <source>
        <dbReference type="ARBA" id="ARBA00022989"/>
    </source>
</evidence>
<dbReference type="SUPFAM" id="SSF103473">
    <property type="entry name" value="MFS general substrate transporter"/>
    <property type="match status" value="1"/>
</dbReference>
<keyword evidence="3 9" id="KW-0812">Transmembrane</keyword>
<dbReference type="Proteomes" id="UP001329430">
    <property type="component" value="Chromosome 6"/>
</dbReference>
<feature type="transmembrane region" description="Helical" evidence="9">
    <location>
        <begin position="12"/>
        <end position="34"/>
    </location>
</feature>
<dbReference type="PANTHER" id="PTHR48021">
    <property type="match status" value="1"/>
</dbReference>
<feature type="transmembrane region" description="Helical" evidence="9">
    <location>
        <begin position="83"/>
        <end position="103"/>
    </location>
</feature>
<keyword evidence="6" id="KW-0325">Glycoprotein</keyword>
<dbReference type="FunFam" id="1.20.1250.20:FF:000055">
    <property type="entry name" value="Facilitated trehalose transporter Tret1-2 homolog"/>
    <property type="match status" value="1"/>
</dbReference>
<feature type="transmembrane region" description="Helical" evidence="9">
    <location>
        <begin position="422"/>
        <end position="440"/>
    </location>
</feature>
<evidence type="ECO:0000256" key="9">
    <source>
        <dbReference type="SAM" id="Phobius"/>
    </source>
</evidence>
<evidence type="ECO:0000313" key="11">
    <source>
        <dbReference type="EMBL" id="KAK5641986.1"/>
    </source>
</evidence>
<dbReference type="PRINTS" id="PR00171">
    <property type="entry name" value="SUGRTRNSPORT"/>
</dbReference>
<comment type="caution">
    <text evidence="11">The sequence shown here is derived from an EMBL/GenBank/DDBJ whole genome shotgun (WGS) entry which is preliminary data.</text>
</comment>
<dbReference type="Gene3D" id="1.20.1250.20">
    <property type="entry name" value="MFS general substrate transporter like domains"/>
    <property type="match status" value="1"/>
</dbReference>
<evidence type="ECO:0000256" key="7">
    <source>
        <dbReference type="ARBA" id="ARBA00024348"/>
    </source>
</evidence>
<proteinExistence type="inferred from homology"/>
<keyword evidence="8" id="KW-0813">Transport</keyword>
<feature type="transmembrane region" description="Helical" evidence="9">
    <location>
        <begin position="141"/>
        <end position="160"/>
    </location>
</feature>
<dbReference type="PROSITE" id="PS00217">
    <property type="entry name" value="SUGAR_TRANSPORT_2"/>
    <property type="match status" value="1"/>
</dbReference>
<evidence type="ECO:0000313" key="12">
    <source>
        <dbReference type="Proteomes" id="UP001329430"/>
    </source>
</evidence>
<dbReference type="NCBIfam" id="TIGR00879">
    <property type="entry name" value="SP"/>
    <property type="match status" value="1"/>
</dbReference>
<evidence type="ECO:0000259" key="10">
    <source>
        <dbReference type="PROSITE" id="PS50850"/>
    </source>
</evidence>
<dbReference type="InterPro" id="IPR044775">
    <property type="entry name" value="MFS_ERD6/Tret1-like"/>
</dbReference>
<feature type="transmembrane region" description="Helical" evidence="9">
    <location>
        <begin position="389"/>
        <end position="410"/>
    </location>
</feature>